<dbReference type="AlphaFoldDB" id="A0A177WRF9"/>
<dbReference type="EMBL" id="DS022307">
    <property type="protein sequence ID" value="OAJ42406.1"/>
    <property type="molecule type" value="Genomic_DNA"/>
</dbReference>
<dbReference type="OrthoDB" id="2119889at2759"/>
<organism evidence="1 2">
    <name type="scientific">Batrachochytrium dendrobatidis (strain JEL423)</name>
    <dbReference type="NCBI Taxonomy" id="403673"/>
    <lineage>
        <taxon>Eukaryota</taxon>
        <taxon>Fungi</taxon>
        <taxon>Fungi incertae sedis</taxon>
        <taxon>Chytridiomycota</taxon>
        <taxon>Chytridiomycota incertae sedis</taxon>
        <taxon>Chytridiomycetes</taxon>
        <taxon>Rhizophydiales</taxon>
        <taxon>Rhizophydiales incertae sedis</taxon>
        <taxon>Batrachochytrium</taxon>
    </lineage>
</organism>
<dbReference type="Proteomes" id="UP000077115">
    <property type="component" value="Unassembled WGS sequence"/>
</dbReference>
<reference evidence="1 2" key="2">
    <citation type="submission" date="2016-05" db="EMBL/GenBank/DDBJ databases">
        <title>Lineage-specific infection strategies underlie the spectrum of fungal disease in amphibians.</title>
        <authorList>
            <person name="Cuomo C.A."/>
            <person name="Farrer R.A."/>
            <person name="James T."/>
            <person name="Longcore J."/>
            <person name="Birren B."/>
        </authorList>
    </citation>
    <scope>NUCLEOTIDE SEQUENCE [LARGE SCALE GENOMIC DNA]</scope>
    <source>
        <strain evidence="1 2">JEL423</strain>
    </source>
</reference>
<protein>
    <submittedName>
        <fullName evidence="1">Uncharacterized protein</fullName>
    </submittedName>
</protein>
<evidence type="ECO:0000313" key="2">
    <source>
        <dbReference type="Proteomes" id="UP000077115"/>
    </source>
</evidence>
<proteinExistence type="predicted"/>
<gene>
    <name evidence="1" type="ORF">BDEG_25857</name>
</gene>
<sequence length="291" mass="33530">MTLHITSTSLRSKYLQTLVVNSVFIKPKNGQKYHVVERNLTNHLVKVAIHYVCNDIEPITHEIIPRYMLKSDNPIKVDPNKLLKSNIQFLDENTLIKSHHHTVTDAQINVDRMAHHVFSDLDVLGKVMTPNMLNISYYESVILMKPSTISWVKQMLEKHIQFIVCHVDTWLVVSDIPNLPHRVVLLVNHQLHSNISSVPDSTYFVSASDYLYFHGSLYDHPGCFMVIDMNSALKTSIKQIFCGTNDDQTDLANKVIEQRYSKRIANYDELESLVSEWGEKLNESARARIKF</sequence>
<accession>A0A177WRF9</accession>
<dbReference type="VEuPathDB" id="FungiDB:BDEG_25857"/>
<evidence type="ECO:0000313" key="1">
    <source>
        <dbReference type="EMBL" id="OAJ42406.1"/>
    </source>
</evidence>
<reference evidence="1 2" key="1">
    <citation type="submission" date="2006-10" db="EMBL/GenBank/DDBJ databases">
        <title>The Genome Sequence of Batrachochytrium dendrobatidis JEL423.</title>
        <authorList>
            <consortium name="The Broad Institute Genome Sequencing Platform"/>
            <person name="Birren B."/>
            <person name="Lander E."/>
            <person name="Galagan J."/>
            <person name="Cuomo C."/>
            <person name="Devon K."/>
            <person name="Jaffe D."/>
            <person name="Butler J."/>
            <person name="Alvarez P."/>
            <person name="Gnerre S."/>
            <person name="Grabherr M."/>
            <person name="Kleber M."/>
            <person name="Mauceli E."/>
            <person name="Brockman W."/>
            <person name="Young S."/>
            <person name="LaButti K."/>
            <person name="Sykes S."/>
            <person name="DeCaprio D."/>
            <person name="Crawford M."/>
            <person name="Koehrsen M."/>
            <person name="Engels R."/>
            <person name="Montgomery P."/>
            <person name="Pearson M."/>
            <person name="Howarth C."/>
            <person name="Larson L."/>
            <person name="White J."/>
            <person name="O'Leary S."/>
            <person name="Kodira C."/>
            <person name="Zeng Q."/>
            <person name="Yandava C."/>
            <person name="Alvarado L."/>
            <person name="Longcore J."/>
            <person name="James T."/>
        </authorList>
    </citation>
    <scope>NUCLEOTIDE SEQUENCE [LARGE SCALE GENOMIC DNA]</scope>
    <source>
        <strain evidence="1 2">JEL423</strain>
    </source>
</reference>
<name>A0A177WRF9_BATDL</name>